<keyword evidence="1" id="KW-0902">Two-component regulatory system</keyword>
<sequence>MTQTLTLIDLEFGISQLSGNRALLLTLLNKFSDEYRQTDDKLQQLCASDDFDAARAHIHTLKGVAGNLGLRALHVACKEQEDALKAENTLPENYDTFIAVLNDTLGAISLLDDNPDATAPSGDADTAVAKAALLSALKANEFVPEAQLQEWLTSIFSDEAERNIISEFIDELDYQSAIDRIEG</sequence>
<dbReference type="InterPro" id="IPR008207">
    <property type="entry name" value="Sig_transdc_His_kin_Hpt_dom"/>
</dbReference>
<protein>
    <submittedName>
        <fullName evidence="4">Hpt domain-containing protein</fullName>
    </submittedName>
</protein>
<evidence type="ECO:0000259" key="3">
    <source>
        <dbReference type="PROSITE" id="PS50894"/>
    </source>
</evidence>
<feature type="modified residue" description="Phosphohistidine" evidence="2">
    <location>
        <position position="59"/>
    </location>
</feature>
<evidence type="ECO:0000256" key="1">
    <source>
        <dbReference type="ARBA" id="ARBA00023012"/>
    </source>
</evidence>
<dbReference type="RefSeq" id="WP_262994448.1">
    <property type="nucleotide sequence ID" value="NZ_JAOTJC010000008.1"/>
</dbReference>
<dbReference type="CDD" id="cd00088">
    <property type="entry name" value="HPT"/>
    <property type="match status" value="1"/>
</dbReference>
<evidence type="ECO:0000313" key="5">
    <source>
        <dbReference type="Proteomes" id="UP001209257"/>
    </source>
</evidence>
<dbReference type="Gene3D" id="1.20.120.160">
    <property type="entry name" value="HPT domain"/>
    <property type="match status" value="1"/>
</dbReference>
<dbReference type="Pfam" id="PF01627">
    <property type="entry name" value="Hpt"/>
    <property type="match status" value="1"/>
</dbReference>
<name>A0ABT2VP68_9ALTE</name>
<keyword evidence="2" id="KW-0597">Phosphoprotein</keyword>
<accession>A0ABT2VP68</accession>
<dbReference type="Proteomes" id="UP001209257">
    <property type="component" value="Unassembled WGS sequence"/>
</dbReference>
<evidence type="ECO:0000313" key="4">
    <source>
        <dbReference type="EMBL" id="MCU7555110.1"/>
    </source>
</evidence>
<organism evidence="4 5">
    <name type="scientific">Alteromonas salexigens</name>
    <dbReference type="NCBI Taxonomy" id="2982530"/>
    <lineage>
        <taxon>Bacteria</taxon>
        <taxon>Pseudomonadati</taxon>
        <taxon>Pseudomonadota</taxon>
        <taxon>Gammaproteobacteria</taxon>
        <taxon>Alteromonadales</taxon>
        <taxon>Alteromonadaceae</taxon>
        <taxon>Alteromonas/Salinimonas group</taxon>
        <taxon>Alteromonas</taxon>
    </lineage>
</organism>
<keyword evidence="5" id="KW-1185">Reference proteome</keyword>
<dbReference type="SUPFAM" id="SSF47226">
    <property type="entry name" value="Histidine-containing phosphotransfer domain, HPT domain"/>
    <property type="match status" value="1"/>
</dbReference>
<comment type="caution">
    <text evidence="4">The sequence shown here is derived from an EMBL/GenBank/DDBJ whole genome shotgun (WGS) entry which is preliminary data.</text>
</comment>
<gene>
    <name evidence="4" type="ORF">OCL06_10925</name>
</gene>
<reference evidence="5" key="1">
    <citation type="submission" date="2023-07" db="EMBL/GenBank/DDBJ databases">
        <title>Study on multiphase classification of strain Alteromonas salexigens isolated from the Yellow Sea.</title>
        <authorList>
            <person name="Sun L."/>
        </authorList>
    </citation>
    <scope>NUCLEOTIDE SEQUENCE [LARGE SCALE GENOMIC DNA]</scope>
    <source>
        <strain evidence="5">ASW11-19</strain>
    </source>
</reference>
<evidence type="ECO:0000256" key="2">
    <source>
        <dbReference type="PROSITE-ProRule" id="PRU00110"/>
    </source>
</evidence>
<dbReference type="PROSITE" id="PS50894">
    <property type="entry name" value="HPT"/>
    <property type="match status" value="1"/>
</dbReference>
<dbReference type="EMBL" id="JAOTJC010000008">
    <property type="protein sequence ID" value="MCU7555110.1"/>
    <property type="molecule type" value="Genomic_DNA"/>
</dbReference>
<dbReference type="InterPro" id="IPR036641">
    <property type="entry name" value="HPT_dom_sf"/>
</dbReference>
<feature type="domain" description="HPt" evidence="3">
    <location>
        <begin position="20"/>
        <end position="118"/>
    </location>
</feature>
<proteinExistence type="predicted"/>